<name>A0ABD2NAN8_9CUCU</name>
<proteinExistence type="predicted"/>
<comment type="caution">
    <text evidence="1">The sequence shown here is derived from an EMBL/GenBank/DDBJ whole genome shotgun (WGS) entry which is preliminary data.</text>
</comment>
<organism evidence="1 2">
    <name type="scientific">Cryptolaemus montrouzieri</name>
    <dbReference type="NCBI Taxonomy" id="559131"/>
    <lineage>
        <taxon>Eukaryota</taxon>
        <taxon>Metazoa</taxon>
        <taxon>Ecdysozoa</taxon>
        <taxon>Arthropoda</taxon>
        <taxon>Hexapoda</taxon>
        <taxon>Insecta</taxon>
        <taxon>Pterygota</taxon>
        <taxon>Neoptera</taxon>
        <taxon>Endopterygota</taxon>
        <taxon>Coleoptera</taxon>
        <taxon>Polyphaga</taxon>
        <taxon>Cucujiformia</taxon>
        <taxon>Coccinelloidea</taxon>
        <taxon>Coccinellidae</taxon>
        <taxon>Scymninae</taxon>
        <taxon>Scymnini</taxon>
        <taxon>Cryptolaemus</taxon>
    </lineage>
</organism>
<keyword evidence="2" id="KW-1185">Reference proteome</keyword>
<feature type="non-terminal residue" evidence="1">
    <location>
        <position position="1"/>
    </location>
</feature>
<gene>
    <name evidence="1" type="ORF">HHI36_020360</name>
</gene>
<accession>A0ABD2NAN8</accession>
<reference evidence="1 2" key="1">
    <citation type="journal article" date="2021" name="BMC Biol.">
        <title>Horizontally acquired antibacterial genes associated with adaptive radiation of ladybird beetles.</title>
        <authorList>
            <person name="Li H.S."/>
            <person name="Tang X.F."/>
            <person name="Huang Y.H."/>
            <person name="Xu Z.Y."/>
            <person name="Chen M.L."/>
            <person name="Du X.Y."/>
            <person name="Qiu B.Y."/>
            <person name="Chen P.T."/>
            <person name="Zhang W."/>
            <person name="Slipinski A."/>
            <person name="Escalona H.E."/>
            <person name="Waterhouse R.M."/>
            <person name="Zwick A."/>
            <person name="Pang H."/>
        </authorList>
    </citation>
    <scope>NUCLEOTIDE SEQUENCE [LARGE SCALE GENOMIC DNA]</scope>
    <source>
        <strain evidence="1">SYSU2018</strain>
    </source>
</reference>
<dbReference type="AlphaFoldDB" id="A0ABD2NAN8"/>
<sequence length="118" mass="13717">IPYGVCDGIYVGQTRRWLDTRIGEHKKDCRDEEEKCGLSKHAIQTGHRMKFEEVEILLTEKNDNGKMFLEAAKIGEFYDSINVQTDLRSISTFDCNIRNQIKGREDERGRLDQHNNVT</sequence>
<evidence type="ECO:0000313" key="2">
    <source>
        <dbReference type="Proteomes" id="UP001516400"/>
    </source>
</evidence>
<evidence type="ECO:0008006" key="3">
    <source>
        <dbReference type="Google" id="ProtNLM"/>
    </source>
</evidence>
<evidence type="ECO:0000313" key="1">
    <source>
        <dbReference type="EMBL" id="KAL3275607.1"/>
    </source>
</evidence>
<dbReference type="EMBL" id="JABFTP020000083">
    <property type="protein sequence ID" value="KAL3275607.1"/>
    <property type="molecule type" value="Genomic_DNA"/>
</dbReference>
<protein>
    <recommendedName>
        <fullName evidence="3">GIY-YIG domain-containing protein</fullName>
    </recommendedName>
</protein>
<dbReference type="Proteomes" id="UP001516400">
    <property type="component" value="Unassembled WGS sequence"/>
</dbReference>